<keyword evidence="1" id="KW-0812">Transmembrane</keyword>
<keyword evidence="1" id="KW-1133">Transmembrane helix</keyword>
<name>A0A0A9G2U6_ARUDO</name>
<proteinExistence type="predicted"/>
<dbReference type="AlphaFoldDB" id="A0A0A9G2U6"/>
<feature type="transmembrane region" description="Helical" evidence="1">
    <location>
        <begin position="15"/>
        <end position="39"/>
    </location>
</feature>
<evidence type="ECO:0000313" key="2">
    <source>
        <dbReference type="EMBL" id="JAE19400.1"/>
    </source>
</evidence>
<keyword evidence="1" id="KW-0472">Membrane</keyword>
<reference evidence="2" key="2">
    <citation type="journal article" date="2015" name="Data Brief">
        <title>Shoot transcriptome of the giant reed, Arundo donax.</title>
        <authorList>
            <person name="Barrero R.A."/>
            <person name="Guerrero F.D."/>
            <person name="Moolhuijzen P."/>
            <person name="Goolsby J.A."/>
            <person name="Tidwell J."/>
            <person name="Bellgard S.E."/>
            <person name="Bellgard M.I."/>
        </authorList>
    </citation>
    <scope>NUCLEOTIDE SEQUENCE</scope>
    <source>
        <tissue evidence="2">Shoot tissue taken approximately 20 cm above the soil surface</tissue>
    </source>
</reference>
<organism evidence="2">
    <name type="scientific">Arundo donax</name>
    <name type="common">Giant reed</name>
    <name type="synonym">Donax arundinaceus</name>
    <dbReference type="NCBI Taxonomy" id="35708"/>
    <lineage>
        <taxon>Eukaryota</taxon>
        <taxon>Viridiplantae</taxon>
        <taxon>Streptophyta</taxon>
        <taxon>Embryophyta</taxon>
        <taxon>Tracheophyta</taxon>
        <taxon>Spermatophyta</taxon>
        <taxon>Magnoliopsida</taxon>
        <taxon>Liliopsida</taxon>
        <taxon>Poales</taxon>
        <taxon>Poaceae</taxon>
        <taxon>PACMAD clade</taxon>
        <taxon>Arundinoideae</taxon>
        <taxon>Arundineae</taxon>
        <taxon>Arundo</taxon>
    </lineage>
</organism>
<sequence>MLILQTLGRPLQFSVVLDCIWCIFLCMQISAWVSSLLGLRVSVRLESWHA</sequence>
<reference evidence="2" key="1">
    <citation type="submission" date="2014-09" db="EMBL/GenBank/DDBJ databases">
        <authorList>
            <person name="Magalhaes I.L.F."/>
            <person name="Oliveira U."/>
            <person name="Santos F.R."/>
            <person name="Vidigal T.H.D.A."/>
            <person name="Brescovit A.D."/>
            <person name="Santos A.J."/>
        </authorList>
    </citation>
    <scope>NUCLEOTIDE SEQUENCE</scope>
    <source>
        <tissue evidence="2">Shoot tissue taken approximately 20 cm above the soil surface</tissue>
    </source>
</reference>
<protein>
    <submittedName>
        <fullName evidence="2">Uncharacterized protein</fullName>
    </submittedName>
</protein>
<dbReference type="EMBL" id="GBRH01178496">
    <property type="protein sequence ID" value="JAE19400.1"/>
    <property type="molecule type" value="Transcribed_RNA"/>
</dbReference>
<accession>A0A0A9G2U6</accession>
<evidence type="ECO:0000256" key="1">
    <source>
        <dbReference type="SAM" id="Phobius"/>
    </source>
</evidence>